<evidence type="ECO:0000256" key="1">
    <source>
        <dbReference type="SAM" id="Phobius"/>
    </source>
</evidence>
<keyword evidence="1" id="KW-1133">Transmembrane helix</keyword>
<feature type="transmembrane region" description="Helical" evidence="1">
    <location>
        <begin position="102"/>
        <end position="122"/>
    </location>
</feature>
<evidence type="ECO:0000313" key="2">
    <source>
        <dbReference type="EMBL" id="SES21245.1"/>
    </source>
</evidence>
<evidence type="ECO:0000313" key="3">
    <source>
        <dbReference type="Proteomes" id="UP000198929"/>
    </source>
</evidence>
<dbReference type="STRING" id="1121357.SAMN05661109_02249"/>
<feature type="transmembrane region" description="Helical" evidence="1">
    <location>
        <begin position="128"/>
        <end position="145"/>
    </location>
</feature>
<feature type="transmembrane region" description="Helical" evidence="1">
    <location>
        <begin position="33"/>
        <end position="54"/>
    </location>
</feature>
<keyword evidence="1" id="KW-0472">Membrane</keyword>
<dbReference type="EMBL" id="FOGQ01000012">
    <property type="protein sequence ID" value="SES21245.1"/>
    <property type="molecule type" value="Genomic_DNA"/>
</dbReference>
<gene>
    <name evidence="2" type="ORF">SAMN05661109_02249</name>
</gene>
<evidence type="ECO:0008006" key="4">
    <source>
        <dbReference type="Google" id="ProtNLM"/>
    </source>
</evidence>
<accession>A0A1H9VHR5</accession>
<organism evidence="2 3">
    <name type="scientific">Corynebacterium cystitidis DSM 20524</name>
    <dbReference type="NCBI Taxonomy" id="1121357"/>
    <lineage>
        <taxon>Bacteria</taxon>
        <taxon>Bacillati</taxon>
        <taxon>Actinomycetota</taxon>
        <taxon>Actinomycetes</taxon>
        <taxon>Mycobacteriales</taxon>
        <taxon>Corynebacteriaceae</taxon>
        <taxon>Corynebacterium</taxon>
    </lineage>
</organism>
<protein>
    <recommendedName>
        <fullName evidence="4">Tellurium resistance protein TerC</fullName>
    </recommendedName>
</protein>
<name>A0A1H9VHR5_9CORY</name>
<sequence length="158" mass="17214">MPSMFPSFSAHPDDLNRRYDTTVGNDWPRSLKVAFWLIIVGAVLMLVTAMQMVAVGAPDQAPTQQFVAAYLRNMWFMVAVNAVTALVMVSAASYLRTGSRNARRIVAVCIAIACFFNVVAFAIRVAGFSAIVIVAVLAFAALFLFRPKASAYISKNTN</sequence>
<dbReference type="Proteomes" id="UP000198929">
    <property type="component" value="Unassembled WGS sequence"/>
</dbReference>
<feature type="transmembrane region" description="Helical" evidence="1">
    <location>
        <begin position="74"/>
        <end position="95"/>
    </location>
</feature>
<dbReference type="RefSeq" id="WP_092260203.1">
    <property type="nucleotide sequence ID" value="NZ_CP047199.1"/>
</dbReference>
<keyword evidence="3" id="KW-1185">Reference proteome</keyword>
<proteinExistence type="predicted"/>
<keyword evidence="1" id="KW-0812">Transmembrane</keyword>
<reference evidence="3" key="1">
    <citation type="submission" date="2016-10" db="EMBL/GenBank/DDBJ databases">
        <authorList>
            <person name="Varghese N."/>
            <person name="Submissions S."/>
        </authorList>
    </citation>
    <scope>NUCLEOTIDE SEQUENCE [LARGE SCALE GENOMIC DNA]</scope>
    <source>
        <strain evidence="3">DSM 20524</strain>
    </source>
</reference>
<dbReference type="AlphaFoldDB" id="A0A1H9VHR5"/>